<feature type="compositionally biased region" description="Low complexity" evidence="2">
    <location>
        <begin position="188"/>
        <end position="228"/>
    </location>
</feature>
<name>A0A0C2FWN1_9BILA</name>
<feature type="region of interest" description="Disordered" evidence="2">
    <location>
        <begin position="1"/>
        <end position="28"/>
    </location>
</feature>
<dbReference type="InterPro" id="IPR033124">
    <property type="entry name" value="Ser_caboxypep_his_AS"/>
</dbReference>
<dbReference type="Proteomes" id="UP000054047">
    <property type="component" value="Unassembled WGS sequence"/>
</dbReference>
<evidence type="ECO:0000313" key="4">
    <source>
        <dbReference type="Proteomes" id="UP000054047"/>
    </source>
</evidence>
<comment type="similarity">
    <text evidence="1">Belongs to the peptidase S10 family.</text>
</comment>
<dbReference type="OrthoDB" id="5857496at2759"/>
<proteinExistence type="inferred from homology"/>
<evidence type="ECO:0000256" key="2">
    <source>
        <dbReference type="SAM" id="MobiDB-lite"/>
    </source>
</evidence>
<sequence>MLENCSRSLSRNWRSSEGPELDDPLGQSDRIPAIIPNIIAVYNQTNPTAQPSFDYIINSQYYNTSNFSILLYSGDVDTMCNWMGAEWFTTQYFNGTLGLGVSFRGYVENCSVATPLLQLPPRQPWSYQTGPLFYATLGGYARRYTRNIDVLTVKGSGHLVPLDRPAQALQMIYNWINKQDYSTPFMQTPTSTSTPATTTPLPSTSGPARTSGPASSTASSTPAKGGSTITVPSSPATSPYSTVSSSMETTVGSTSVPNRLSTAQTTSATEQPTT</sequence>
<evidence type="ECO:0008006" key="5">
    <source>
        <dbReference type="Google" id="ProtNLM"/>
    </source>
</evidence>
<gene>
    <name evidence="3" type="ORF">ANCDUO_16915</name>
</gene>
<dbReference type="EMBL" id="KN742348">
    <property type="protein sequence ID" value="KIH52970.1"/>
    <property type="molecule type" value="Genomic_DNA"/>
</dbReference>
<dbReference type="GO" id="GO:0004185">
    <property type="term" value="F:serine-type carboxypeptidase activity"/>
    <property type="evidence" value="ECO:0007669"/>
    <property type="project" value="InterPro"/>
</dbReference>
<organism evidence="3 4">
    <name type="scientific">Ancylostoma duodenale</name>
    <dbReference type="NCBI Taxonomy" id="51022"/>
    <lineage>
        <taxon>Eukaryota</taxon>
        <taxon>Metazoa</taxon>
        <taxon>Ecdysozoa</taxon>
        <taxon>Nematoda</taxon>
        <taxon>Chromadorea</taxon>
        <taxon>Rhabditida</taxon>
        <taxon>Rhabditina</taxon>
        <taxon>Rhabditomorpha</taxon>
        <taxon>Strongyloidea</taxon>
        <taxon>Ancylostomatidae</taxon>
        <taxon>Ancylostomatinae</taxon>
        <taxon>Ancylostoma</taxon>
    </lineage>
</organism>
<dbReference type="AlphaFoldDB" id="A0A0C2FWN1"/>
<dbReference type="Gene3D" id="3.40.50.1820">
    <property type="entry name" value="alpha/beta hydrolase"/>
    <property type="match status" value="1"/>
</dbReference>
<feature type="compositionally biased region" description="Polar residues" evidence="2">
    <location>
        <begin position="229"/>
        <end position="274"/>
    </location>
</feature>
<keyword evidence="4" id="KW-1185">Reference proteome</keyword>
<feature type="compositionally biased region" description="Polar residues" evidence="2">
    <location>
        <begin position="1"/>
        <end position="15"/>
    </location>
</feature>
<feature type="region of interest" description="Disordered" evidence="2">
    <location>
        <begin position="184"/>
        <end position="274"/>
    </location>
</feature>
<feature type="non-terminal residue" evidence="3">
    <location>
        <position position="274"/>
    </location>
</feature>
<evidence type="ECO:0000256" key="1">
    <source>
        <dbReference type="ARBA" id="ARBA00009431"/>
    </source>
</evidence>
<dbReference type="GO" id="GO:0006508">
    <property type="term" value="P:proteolysis"/>
    <property type="evidence" value="ECO:0007669"/>
    <property type="project" value="InterPro"/>
</dbReference>
<reference evidence="3 4" key="1">
    <citation type="submission" date="2013-12" db="EMBL/GenBank/DDBJ databases">
        <title>Draft genome of the parsitic nematode Ancylostoma duodenale.</title>
        <authorList>
            <person name="Mitreva M."/>
        </authorList>
    </citation>
    <scope>NUCLEOTIDE SEQUENCE [LARGE SCALE GENOMIC DNA]</scope>
    <source>
        <strain evidence="3 4">Zhejiang</strain>
    </source>
</reference>
<dbReference type="InterPro" id="IPR029058">
    <property type="entry name" value="AB_hydrolase_fold"/>
</dbReference>
<dbReference type="SUPFAM" id="SSF53474">
    <property type="entry name" value="alpha/beta-Hydrolases"/>
    <property type="match status" value="1"/>
</dbReference>
<dbReference type="Pfam" id="PF00450">
    <property type="entry name" value="Peptidase_S10"/>
    <property type="match status" value="1"/>
</dbReference>
<dbReference type="PROSITE" id="PS00560">
    <property type="entry name" value="CARBOXYPEPT_SER_HIS"/>
    <property type="match status" value="1"/>
</dbReference>
<protein>
    <recommendedName>
        <fullName evidence="5">Serine carboxypeptidase</fullName>
    </recommendedName>
</protein>
<dbReference type="InterPro" id="IPR001563">
    <property type="entry name" value="Peptidase_S10"/>
</dbReference>
<accession>A0A0C2FWN1</accession>
<evidence type="ECO:0000313" key="3">
    <source>
        <dbReference type="EMBL" id="KIH52970.1"/>
    </source>
</evidence>